<evidence type="ECO:0000256" key="1">
    <source>
        <dbReference type="SAM" id="MobiDB-lite"/>
    </source>
</evidence>
<dbReference type="Gene3D" id="3.30.420.10">
    <property type="entry name" value="Ribonuclease H-like superfamily/Ribonuclease H"/>
    <property type="match status" value="1"/>
</dbReference>
<dbReference type="SUPFAM" id="SSF53098">
    <property type="entry name" value="Ribonuclease H-like"/>
    <property type="match status" value="1"/>
</dbReference>
<evidence type="ECO:0000313" key="3">
    <source>
        <dbReference type="EMBL" id="CAN97915.1"/>
    </source>
</evidence>
<evidence type="ECO:0000313" key="4">
    <source>
        <dbReference type="Proteomes" id="UP000002139"/>
    </source>
</evidence>
<dbReference type="EMBL" id="AM746676">
    <property type="protein sequence ID" value="CAN97915.1"/>
    <property type="molecule type" value="Genomic_DNA"/>
</dbReference>
<dbReference type="CDD" id="cd09276">
    <property type="entry name" value="Rnase_HI_RT_non_LTR"/>
    <property type="match status" value="1"/>
</dbReference>
<dbReference type="InterPro" id="IPR002156">
    <property type="entry name" value="RNaseH_domain"/>
</dbReference>
<feature type="region of interest" description="Disordered" evidence="1">
    <location>
        <begin position="1"/>
        <end position="25"/>
    </location>
</feature>
<dbReference type="GO" id="GO:0003676">
    <property type="term" value="F:nucleic acid binding"/>
    <property type="evidence" value="ECO:0007669"/>
    <property type="project" value="InterPro"/>
</dbReference>
<dbReference type="GO" id="GO:0004523">
    <property type="term" value="F:RNA-DNA hybrid ribonuclease activity"/>
    <property type="evidence" value="ECO:0007669"/>
    <property type="project" value="InterPro"/>
</dbReference>
<dbReference type="BioCyc" id="SCEL448385:SCE_RS52305-MONOMER"/>
<dbReference type="KEGG" id="scl:sce7746"/>
<evidence type="ECO:0000259" key="2">
    <source>
        <dbReference type="PROSITE" id="PS50879"/>
    </source>
</evidence>
<proteinExistence type="predicted"/>
<protein>
    <recommendedName>
        <fullName evidence="2">RNase H type-1 domain-containing protein</fullName>
    </recommendedName>
</protein>
<dbReference type="Pfam" id="PF00075">
    <property type="entry name" value="RNase_H"/>
    <property type="match status" value="1"/>
</dbReference>
<accession>A9FAL2</accession>
<organism evidence="3 4">
    <name type="scientific">Sorangium cellulosum (strain So ce56)</name>
    <name type="common">Polyangium cellulosum (strain So ce56)</name>
    <dbReference type="NCBI Taxonomy" id="448385"/>
    <lineage>
        <taxon>Bacteria</taxon>
        <taxon>Pseudomonadati</taxon>
        <taxon>Myxococcota</taxon>
        <taxon>Polyangia</taxon>
        <taxon>Polyangiales</taxon>
        <taxon>Polyangiaceae</taxon>
        <taxon>Sorangium</taxon>
    </lineage>
</organism>
<dbReference type="STRING" id="448385.sce7746"/>
<dbReference type="InterPro" id="IPR036397">
    <property type="entry name" value="RNaseH_sf"/>
</dbReference>
<dbReference type="Proteomes" id="UP000002139">
    <property type="component" value="Chromosome"/>
</dbReference>
<gene>
    <name evidence="3" type="ordered locus">sce7746</name>
</gene>
<name>A9FAL2_SORC5</name>
<feature type="domain" description="RNase H type-1" evidence="2">
    <location>
        <begin position="29"/>
        <end position="176"/>
    </location>
</feature>
<feature type="region of interest" description="Disordered" evidence="1">
    <location>
        <begin position="175"/>
        <end position="305"/>
    </location>
</feature>
<keyword evidence="4" id="KW-1185">Reference proteome</keyword>
<feature type="compositionally biased region" description="Basic and acidic residues" evidence="1">
    <location>
        <begin position="181"/>
        <end position="194"/>
    </location>
</feature>
<reference evidence="3 4" key="1">
    <citation type="journal article" date="2007" name="Nat. Biotechnol.">
        <title>Complete genome sequence of the myxobacterium Sorangium cellulosum.</title>
        <authorList>
            <person name="Schneiker S."/>
            <person name="Perlova O."/>
            <person name="Kaiser O."/>
            <person name="Gerth K."/>
            <person name="Alici A."/>
            <person name="Altmeyer M.O."/>
            <person name="Bartels D."/>
            <person name="Bekel T."/>
            <person name="Beyer S."/>
            <person name="Bode E."/>
            <person name="Bode H.B."/>
            <person name="Bolten C.J."/>
            <person name="Choudhuri J.V."/>
            <person name="Doss S."/>
            <person name="Elnakady Y.A."/>
            <person name="Frank B."/>
            <person name="Gaigalat L."/>
            <person name="Goesmann A."/>
            <person name="Groeger C."/>
            <person name="Gross F."/>
            <person name="Jelsbak L."/>
            <person name="Jelsbak L."/>
            <person name="Kalinowski J."/>
            <person name="Kegler C."/>
            <person name="Knauber T."/>
            <person name="Konietzny S."/>
            <person name="Kopp M."/>
            <person name="Krause L."/>
            <person name="Krug D."/>
            <person name="Linke B."/>
            <person name="Mahmud T."/>
            <person name="Martinez-Arias R."/>
            <person name="McHardy A.C."/>
            <person name="Merai M."/>
            <person name="Meyer F."/>
            <person name="Mormann S."/>
            <person name="Munoz-Dorado J."/>
            <person name="Perez J."/>
            <person name="Pradella S."/>
            <person name="Rachid S."/>
            <person name="Raddatz G."/>
            <person name="Rosenau F."/>
            <person name="Rueckert C."/>
            <person name="Sasse F."/>
            <person name="Scharfe M."/>
            <person name="Schuster S.C."/>
            <person name="Suen G."/>
            <person name="Treuner-Lange A."/>
            <person name="Velicer G.J."/>
            <person name="Vorholter F.-J."/>
            <person name="Weissman K.J."/>
            <person name="Welch R.D."/>
            <person name="Wenzel S.C."/>
            <person name="Whitworth D.E."/>
            <person name="Wilhelm S."/>
            <person name="Wittmann C."/>
            <person name="Bloecker H."/>
            <person name="Puehler A."/>
            <person name="Mueller R."/>
        </authorList>
    </citation>
    <scope>NUCLEOTIDE SEQUENCE [LARGE SCALE GENOMIC DNA]</scope>
    <source>
        <strain evidence="4">So ce56</strain>
    </source>
</reference>
<dbReference type="AlphaFoldDB" id="A9FAL2"/>
<dbReference type="PROSITE" id="PS50879">
    <property type="entry name" value="RNASE_H_1"/>
    <property type="match status" value="1"/>
</dbReference>
<dbReference type="InterPro" id="IPR012337">
    <property type="entry name" value="RNaseH-like_sf"/>
</dbReference>
<feature type="compositionally biased region" description="Basic residues" evidence="1">
    <location>
        <begin position="218"/>
        <end position="240"/>
    </location>
</feature>
<sequence length="305" mass="34029">MQRRAGRRQERFPGGTTGMNSQGERAGESRFWVTCYTDASFSPIVAGWGVWLRSTRGRIVRHGACPPYVSSANEAELAAIFAGVYLARKAWGEAVRGLVVYTDSQAAVRFLSDGALKPRIQRNAPAVARLRERIRTFSNEHGIEMDLRWVKGHQRTNTVRAYLNARCDQLARAARGVAQGSEKRTVAEKRRREAGSAISEKSNGTPNVGEPRVERSPLRSRKQKNRERRHRARERNRAKKVAGASSRAEPRAIELPVASGLDIGVEDRCARSRVRGKRDDDERAEQAVASDAPPHFAPLSRAVRR</sequence>
<dbReference type="HOGENOM" id="CLU_911842_0_0_7"/>